<evidence type="ECO:0000313" key="2">
    <source>
        <dbReference type="EMBL" id="GEN76039.1"/>
    </source>
</evidence>
<evidence type="ECO:0000259" key="1">
    <source>
        <dbReference type="PROSITE" id="PS51186"/>
    </source>
</evidence>
<dbReference type="PANTHER" id="PTHR43328:SF1">
    <property type="entry name" value="N-ACETYLTRANSFERASE DOMAIN-CONTAINING PROTEIN"/>
    <property type="match status" value="1"/>
</dbReference>
<dbReference type="Pfam" id="PF13302">
    <property type="entry name" value="Acetyltransf_3"/>
    <property type="match status" value="1"/>
</dbReference>
<proteinExistence type="predicted"/>
<evidence type="ECO:0000313" key="3">
    <source>
        <dbReference type="Proteomes" id="UP000321863"/>
    </source>
</evidence>
<dbReference type="InterPro" id="IPR016181">
    <property type="entry name" value="Acyl_CoA_acyltransferase"/>
</dbReference>
<dbReference type="AlphaFoldDB" id="A0A511YLG7"/>
<dbReference type="Proteomes" id="UP000321863">
    <property type="component" value="Unassembled WGS sequence"/>
</dbReference>
<dbReference type="Gene3D" id="3.40.630.30">
    <property type="match status" value="1"/>
</dbReference>
<dbReference type="PANTHER" id="PTHR43328">
    <property type="entry name" value="ACETYLTRANSFERASE-RELATED"/>
    <property type="match status" value="1"/>
</dbReference>
<sequence length="174" mass="19984">MEKEFRLRSWEKEDLGSLVKYADNLNIARNMTDRFPHPYSEKDGIGFIEFAMAADSAHIFAIEVDGEAAGGIGIHLQDDIHRRNAELGYWLGEPFWGMGIISRAIWQAVDFAFRNYEGIERIFARPFGSNTASQKVLEKNGFIPEARFAKTLIKNGELEDELVYAVRRENFYQD</sequence>
<dbReference type="SUPFAM" id="SSF55729">
    <property type="entry name" value="Acyl-CoA N-acyltransferases (Nat)"/>
    <property type="match status" value="1"/>
</dbReference>
<keyword evidence="2" id="KW-0808">Transferase</keyword>
<dbReference type="GO" id="GO:0016747">
    <property type="term" value="F:acyltransferase activity, transferring groups other than amino-acyl groups"/>
    <property type="evidence" value="ECO:0007669"/>
    <property type="project" value="InterPro"/>
</dbReference>
<keyword evidence="3" id="KW-1185">Reference proteome</keyword>
<reference evidence="2 3" key="1">
    <citation type="submission" date="2019-07" db="EMBL/GenBank/DDBJ databases">
        <title>Whole genome shotgun sequence of Chryseobacterium hagamense NBRC 105253.</title>
        <authorList>
            <person name="Hosoyama A."/>
            <person name="Uohara A."/>
            <person name="Ohji S."/>
            <person name="Ichikawa N."/>
        </authorList>
    </citation>
    <scope>NUCLEOTIDE SEQUENCE [LARGE SCALE GENOMIC DNA]</scope>
    <source>
        <strain evidence="2 3">NBRC 105253</strain>
    </source>
</reference>
<dbReference type="OrthoDB" id="9811523at2"/>
<name>A0A511YLG7_9FLAO</name>
<gene>
    <name evidence="2" type="ORF">CHA01nite_17790</name>
</gene>
<accession>A0A511YLG7</accession>
<comment type="caution">
    <text evidence="2">The sequence shown here is derived from an EMBL/GenBank/DDBJ whole genome shotgun (WGS) entry which is preliminary data.</text>
</comment>
<protein>
    <submittedName>
        <fullName evidence="2">N-acetyltransferase</fullName>
    </submittedName>
</protein>
<feature type="domain" description="N-acetyltransferase" evidence="1">
    <location>
        <begin position="5"/>
        <end position="169"/>
    </location>
</feature>
<dbReference type="InterPro" id="IPR000182">
    <property type="entry name" value="GNAT_dom"/>
</dbReference>
<organism evidence="2 3">
    <name type="scientific">Chryseobacterium hagamense</name>
    <dbReference type="NCBI Taxonomy" id="395935"/>
    <lineage>
        <taxon>Bacteria</taxon>
        <taxon>Pseudomonadati</taxon>
        <taxon>Bacteroidota</taxon>
        <taxon>Flavobacteriia</taxon>
        <taxon>Flavobacteriales</taxon>
        <taxon>Weeksellaceae</taxon>
        <taxon>Chryseobacterium group</taxon>
        <taxon>Chryseobacterium</taxon>
    </lineage>
</organism>
<dbReference type="PROSITE" id="PS51186">
    <property type="entry name" value="GNAT"/>
    <property type="match status" value="1"/>
</dbReference>
<dbReference type="EMBL" id="BJYJ01000007">
    <property type="protein sequence ID" value="GEN76039.1"/>
    <property type="molecule type" value="Genomic_DNA"/>
</dbReference>
<dbReference type="RefSeq" id="WP_146940973.1">
    <property type="nucleotide sequence ID" value="NZ_BJYJ01000007.1"/>
</dbReference>